<evidence type="ECO:0000313" key="12">
    <source>
        <dbReference type="Proteomes" id="UP000694865"/>
    </source>
</evidence>
<keyword evidence="11" id="KW-0732">Signal</keyword>
<protein>
    <recommendedName>
        <fullName evidence="10">Hexosyltransferase</fullName>
        <ecNumber evidence="10">2.4.1.-</ecNumber>
    </recommendedName>
</protein>
<evidence type="ECO:0000256" key="5">
    <source>
        <dbReference type="ARBA" id="ARBA00022692"/>
    </source>
</evidence>
<keyword evidence="3 10" id="KW-0328">Glycosyltransferase</keyword>
<keyword evidence="9" id="KW-0472">Membrane</keyword>
<evidence type="ECO:0000256" key="8">
    <source>
        <dbReference type="ARBA" id="ARBA00023034"/>
    </source>
</evidence>
<dbReference type="Gene3D" id="3.90.550.50">
    <property type="match status" value="1"/>
</dbReference>
<keyword evidence="5" id="KW-0812">Transmembrane</keyword>
<name>A0ABM0GWE6_SACKO</name>
<keyword evidence="7" id="KW-1133">Transmembrane helix</keyword>
<dbReference type="RefSeq" id="XP_002738821.1">
    <property type="nucleotide sequence ID" value="XM_002738775.1"/>
</dbReference>
<comment type="similarity">
    <text evidence="2 10">Belongs to the glycosyltransferase 31 family.</text>
</comment>
<evidence type="ECO:0000256" key="3">
    <source>
        <dbReference type="ARBA" id="ARBA00022676"/>
    </source>
</evidence>
<dbReference type="InterPro" id="IPR002659">
    <property type="entry name" value="Glyco_trans_31"/>
</dbReference>
<dbReference type="EC" id="2.4.1.-" evidence="10"/>
<keyword evidence="8 10" id="KW-0333">Golgi apparatus</keyword>
<organism evidence="12 13">
    <name type="scientific">Saccoglossus kowalevskii</name>
    <name type="common">Acorn worm</name>
    <dbReference type="NCBI Taxonomy" id="10224"/>
    <lineage>
        <taxon>Eukaryota</taxon>
        <taxon>Metazoa</taxon>
        <taxon>Hemichordata</taxon>
        <taxon>Enteropneusta</taxon>
        <taxon>Harrimaniidae</taxon>
        <taxon>Saccoglossus</taxon>
    </lineage>
</organism>
<proteinExistence type="inferred from homology"/>
<evidence type="ECO:0000313" key="13">
    <source>
        <dbReference type="RefSeq" id="XP_002738821.1"/>
    </source>
</evidence>
<evidence type="ECO:0000256" key="2">
    <source>
        <dbReference type="ARBA" id="ARBA00008661"/>
    </source>
</evidence>
<evidence type="ECO:0000256" key="11">
    <source>
        <dbReference type="SAM" id="SignalP"/>
    </source>
</evidence>
<evidence type="ECO:0000256" key="1">
    <source>
        <dbReference type="ARBA" id="ARBA00004323"/>
    </source>
</evidence>
<evidence type="ECO:0000256" key="7">
    <source>
        <dbReference type="ARBA" id="ARBA00022989"/>
    </source>
</evidence>
<dbReference type="Pfam" id="PF01762">
    <property type="entry name" value="Galactosyl_T"/>
    <property type="match status" value="1"/>
</dbReference>
<dbReference type="PANTHER" id="PTHR11214:SF314">
    <property type="entry name" value="HEXOSYLTRANSFERASE"/>
    <property type="match status" value="1"/>
</dbReference>
<feature type="chain" id="PRO_5045199871" description="Hexosyltransferase" evidence="11">
    <location>
        <begin position="20"/>
        <end position="344"/>
    </location>
</feature>
<dbReference type="Proteomes" id="UP000694865">
    <property type="component" value="Unplaced"/>
</dbReference>
<reference evidence="13" key="1">
    <citation type="submission" date="2025-08" db="UniProtKB">
        <authorList>
            <consortium name="RefSeq"/>
        </authorList>
    </citation>
    <scope>IDENTIFICATION</scope>
    <source>
        <tissue evidence="13">Testes</tissue>
    </source>
</reference>
<evidence type="ECO:0000256" key="4">
    <source>
        <dbReference type="ARBA" id="ARBA00022679"/>
    </source>
</evidence>
<accession>A0ABM0GWE6</accession>
<dbReference type="GeneID" id="100369682"/>
<evidence type="ECO:0000256" key="9">
    <source>
        <dbReference type="ARBA" id="ARBA00023136"/>
    </source>
</evidence>
<feature type="signal peptide" evidence="11">
    <location>
        <begin position="1"/>
        <end position="19"/>
    </location>
</feature>
<sequence>MNKFPFVLLICCNVTVWFALYQRVKKPDSKYELVRDDGDTVNSTANVEKLRRELNRSLVFNETDEYTNLHDYELTLNHPHMCKDRKVFLLVLVTSKPESKTVRSAIRNTWANEVATRNRDIVILFLLGTPTNDSIQDNLIEENKLQGDILQENFVDDYLNLTLKTIMGLKWATQYCPNAKYVMKTDSDVFVNFESIVEFLATRPMTGYAVGHRFIASKPQRQKGSKWYTSEDVYPGPTYPPYLCGTGYIASIDVVTRLYLESIRTKLLHWEDVYVGIVMQQIQILPRHDNRFDTFSKLYKPQQPCSLYRLFTVHHVKTSGMYKLWKKFQKYKLPGKCHAYNELS</sequence>
<gene>
    <name evidence="13" type="primary">LOC100369682</name>
</gene>
<evidence type="ECO:0000256" key="6">
    <source>
        <dbReference type="ARBA" id="ARBA00022968"/>
    </source>
</evidence>
<dbReference type="PANTHER" id="PTHR11214">
    <property type="entry name" value="BETA-1,3-N-ACETYLGLUCOSAMINYLTRANSFERASE"/>
    <property type="match status" value="1"/>
</dbReference>
<keyword evidence="4" id="KW-0808">Transferase</keyword>
<evidence type="ECO:0000256" key="10">
    <source>
        <dbReference type="RuleBase" id="RU363063"/>
    </source>
</evidence>
<keyword evidence="12" id="KW-1185">Reference proteome</keyword>
<comment type="subcellular location">
    <subcellularLocation>
        <location evidence="1 10">Golgi apparatus membrane</location>
        <topology evidence="1 10">Single-pass type II membrane protein</topology>
    </subcellularLocation>
</comment>
<keyword evidence="6" id="KW-0735">Signal-anchor</keyword>